<gene>
    <name evidence="1" type="ORF">RPERSI_LOCUS26213</name>
</gene>
<protein>
    <submittedName>
        <fullName evidence="1">17766_t:CDS:1</fullName>
    </submittedName>
</protein>
<proteinExistence type="predicted"/>
<sequence length="165" mass="19569">KKKKDVETAEERKARIEHRRSQKKRKADTETNEEREERLARECNRKRKGKDVEVIRERETLTEHNHEQLLKASADGESTKDVPQELQGLTNSVEMLIAQVFPIISVYNLREGQYAYRENIINFSQDIQGFVIHFSHHPSLFDIFIIRRPSFNGSTFQDFQVRREK</sequence>
<reference evidence="1" key="1">
    <citation type="submission" date="2021-06" db="EMBL/GenBank/DDBJ databases">
        <authorList>
            <person name="Kallberg Y."/>
            <person name="Tangrot J."/>
            <person name="Rosling A."/>
        </authorList>
    </citation>
    <scope>NUCLEOTIDE SEQUENCE</scope>
    <source>
        <strain evidence="1">MA461A</strain>
    </source>
</reference>
<dbReference type="Proteomes" id="UP000789920">
    <property type="component" value="Unassembled WGS sequence"/>
</dbReference>
<organism evidence="1 2">
    <name type="scientific">Racocetra persica</name>
    <dbReference type="NCBI Taxonomy" id="160502"/>
    <lineage>
        <taxon>Eukaryota</taxon>
        <taxon>Fungi</taxon>
        <taxon>Fungi incertae sedis</taxon>
        <taxon>Mucoromycota</taxon>
        <taxon>Glomeromycotina</taxon>
        <taxon>Glomeromycetes</taxon>
        <taxon>Diversisporales</taxon>
        <taxon>Gigasporaceae</taxon>
        <taxon>Racocetra</taxon>
    </lineage>
</organism>
<evidence type="ECO:0000313" key="1">
    <source>
        <dbReference type="EMBL" id="CAG8824316.1"/>
    </source>
</evidence>
<evidence type="ECO:0000313" key="2">
    <source>
        <dbReference type="Proteomes" id="UP000789920"/>
    </source>
</evidence>
<dbReference type="EMBL" id="CAJVQC010088765">
    <property type="protein sequence ID" value="CAG8824316.1"/>
    <property type="molecule type" value="Genomic_DNA"/>
</dbReference>
<name>A0ACA9S371_9GLOM</name>
<feature type="non-terminal residue" evidence="1">
    <location>
        <position position="165"/>
    </location>
</feature>
<accession>A0ACA9S371</accession>
<comment type="caution">
    <text evidence="1">The sequence shown here is derived from an EMBL/GenBank/DDBJ whole genome shotgun (WGS) entry which is preliminary data.</text>
</comment>
<keyword evidence="2" id="KW-1185">Reference proteome</keyword>
<feature type="non-terminal residue" evidence="1">
    <location>
        <position position="1"/>
    </location>
</feature>